<dbReference type="InterPro" id="IPR032508">
    <property type="entry name" value="FecR_C"/>
</dbReference>
<protein>
    <submittedName>
        <fullName evidence="4">Uncharacterized protein</fullName>
    </submittedName>
</protein>
<dbReference type="GO" id="GO:0016989">
    <property type="term" value="F:sigma factor antagonist activity"/>
    <property type="evidence" value="ECO:0007669"/>
    <property type="project" value="TreeGrafter"/>
</dbReference>
<evidence type="ECO:0000256" key="1">
    <source>
        <dbReference type="SAM" id="Phobius"/>
    </source>
</evidence>
<dbReference type="Proteomes" id="UP000093186">
    <property type="component" value="Unassembled WGS sequence"/>
</dbReference>
<feature type="transmembrane region" description="Helical" evidence="1">
    <location>
        <begin position="80"/>
        <end position="98"/>
    </location>
</feature>
<feature type="domain" description="FecR protein" evidence="2">
    <location>
        <begin position="106"/>
        <end position="196"/>
    </location>
</feature>
<evidence type="ECO:0000313" key="5">
    <source>
        <dbReference type="Proteomes" id="UP000093186"/>
    </source>
</evidence>
<dbReference type="Gene3D" id="2.60.120.1440">
    <property type="match status" value="1"/>
</dbReference>
<sequence>MKKEYYTDETFLARWIENDLSTEELKQFKNSEEYHQFKKINDATKLLKVPDYNLKDAFSTVSEKIAHKKKSTKILRLKPTWLYSAVASIILFLTIFYLNNDNNTVFSTTYGEKMVVTLPDNSVAHLSPLSSLKFKKNNWNNKRSLSLTGTAYFEVEKGQSFTVNTNEGNVVVLGTKFTVNTSSNFIEVQCFEGSVKVTSRNNKKTILTKGEAFRSYKNKSENWKFYLKKPLWVDGESNFNNAPLSKVILALEKQYNLKINTSKVNINKRFTGTFTHKNVNIALKTVFAPMKISFKLAKNSSVILKSDE</sequence>
<dbReference type="RefSeq" id="WP_068706413.1">
    <property type="nucleotide sequence ID" value="NZ_MAKX01000041.1"/>
</dbReference>
<comment type="caution">
    <text evidence="4">The sequence shown here is derived from an EMBL/GenBank/DDBJ whole genome shotgun (WGS) entry which is preliminary data.</text>
</comment>
<dbReference type="EMBL" id="MAKX01000041">
    <property type="protein sequence ID" value="OCK41968.1"/>
    <property type="molecule type" value="Genomic_DNA"/>
</dbReference>
<dbReference type="InterPro" id="IPR012373">
    <property type="entry name" value="Ferrdict_sens_TM"/>
</dbReference>
<dbReference type="OrthoDB" id="1097347at2"/>
<dbReference type="Gene3D" id="3.55.50.30">
    <property type="match status" value="1"/>
</dbReference>
<dbReference type="PIRSF" id="PIRSF018266">
    <property type="entry name" value="FecR"/>
    <property type="match status" value="1"/>
</dbReference>
<proteinExistence type="predicted"/>
<dbReference type="Pfam" id="PF04773">
    <property type="entry name" value="FecR"/>
    <property type="match status" value="1"/>
</dbReference>
<keyword evidence="1" id="KW-1133">Transmembrane helix</keyword>
<gene>
    <name evidence="4" type="ORF">BA195_13375</name>
</gene>
<evidence type="ECO:0000313" key="4">
    <source>
        <dbReference type="EMBL" id="OCK41968.1"/>
    </source>
</evidence>
<reference evidence="4 5" key="1">
    <citation type="submission" date="2016-06" db="EMBL/GenBank/DDBJ databases">
        <title>Draft Genome Sequence of Tenacibaculum soleae UCD-KL19.</title>
        <authorList>
            <person name="Eisen J.A."/>
            <person name="Coil D.A."/>
            <person name="Lujan K.M."/>
        </authorList>
    </citation>
    <scope>NUCLEOTIDE SEQUENCE [LARGE SCALE GENOMIC DNA]</scope>
    <source>
        <strain evidence="4 5">UCD-KL19</strain>
    </source>
</reference>
<organism evidence="4 5">
    <name type="scientific">Tenacibaculum soleae</name>
    <dbReference type="NCBI Taxonomy" id="447689"/>
    <lineage>
        <taxon>Bacteria</taxon>
        <taxon>Pseudomonadati</taxon>
        <taxon>Bacteroidota</taxon>
        <taxon>Flavobacteriia</taxon>
        <taxon>Flavobacteriales</taxon>
        <taxon>Flavobacteriaceae</taxon>
        <taxon>Tenacibaculum</taxon>
    </lineage>
</organism>
<evidence type="ECO:0000259" key="2">
    <source>
        <dbReference type="Pfam" id="PF04773"/>
    </source>
</evidence>
<dbReference type="PANTHER" id="PTHR30273:SF2">
    <property type="entry name" value="PROTEIN FECR"/>
    <property type="match status" value="1"/>
</dbReference>
<feature type="domain" description="Protein FecR C-terminal" evidence="3">
    <location>
        <begin position="238"/>
        <end position="303"/>
    </location>
</feature>
<name>A0A1B9XWP4_9FLAO</name>
<dbReference type="Pfam" id="PF16344">
    <property type="entry name" value="FecR_C"/>
    <property type="match status" value="1"/>
</dbReference>
<keyword evidence="5" id="KW-1185">Reference proteome</keyword>
<dbReference type="AlphaFoldDB" id="A0A1B9XWP4"/>
<dbReference type="PANTHER" id="PTHR30273">
    <property type="entry name" value="PERIPLASMIC SIGNAL SENSOR AND SIGMA FACTOR ACTIVATOR FECR-RELATED"/>
    <property type="match status" value="1"/>
</dbReference>
<evidence type="ECO:0000259" key="3">
    <source>
        <dbReference type="Pfam" id="PF16344"/>
    </source>
</evidence>
<dbReference type="STRING" id="447689.BA195_13375"/>
<dbReference type="InterPro" id="IPR006860">
    <property type="entry name" value="FecR"/>
</dbReference>
<keyword evidence="1" id="KW-0472">Membrane</keyword>
<keyword evidence="1" id="KW-0812">Transmembrane</keyword>
<accession>A0A1B9XWP4</accession>